<gene>
    <name evidence="1" type="ORF">JCM16418_4224</name>
</gene>
<sequence>MVEQERMSHEILEEHMGGSRPILRYSFIFRLLDPISAMVFHPYVMGFGSPLY</sequence>
<accession>W7YRJ0</accession>
<dbReference type="AlphaFoldDB" id="W7YRJ0"/>
<dbReference type="EMBL" id="BAVZ01000017">
    <property type="protein sequence ID" value="GAF10053.1"/>
    <property type="molecule type" value="Genomic_DNA"/>
</dbReference>
<protein>
    <submittedName>
        <fullName evidence="1">Uncharacterized protein</fullName>
    </submittedName>
</protein>
<keyword evidence="2" id="KW-1185">Reference proteome</keyword>
<dbReference type="Proteomes" id="UP000019364">
    <property type="component" value="Unassembled WGS sequence"/>
</dbReference>
<reference evidence="1 2" key="1">
    <citation type="journal article" date="2014" name="Genome Announc.">
        <title>Draft Genome Sequence of Paenibacillus pini JCM 16418T, Isolated from the Rhizosphere of Pine Tree.</title>
        <authorList>
            <person name="Yuki M."/>
            <person name="Oshima K."/>
            <person name="Suda W."/>
            <person name="Oshida Y."/>
            <person name="Kitamura K."/>
            <person name="Iida Y."/>
            <person name="Hattori M."/>
            <person name="Ohkuma M."/>
        </authorList>
    </citation>
    <scope>NUCLEOTIDE SEQUENCE [LARGE SCALE GENOMIC DNA]</scope>
    <source>
        <strain evidence="1 2">JCM 16418</strain>
    </source>
</reference>
<name>W7YRJ0_9BACL</name>
<proteinExistence type="predicted"/>
<dbReference type="STRING" id="1236976.JCM16418_4224"/>
<evidence type="ECO:0000313" key="2">
    <source>
        <dbReference type="Proteomes" id="UP000019364"/>
    </source>
</evidence>
<evidence type="ECO:0000313" key="1">
    <source>
        <dbReference type="EMBL" id="GAF10053.1"/>
    </source>
</evidence>
<organism evidence="1 2">
    <name type="scientific">Paenibacillus pini JCM 16418</name>
    <dbReference type="NCBI Taxonomy" id="1236976"/>
    <lineage>
        <taxon>Bacteria</taxon>
        <taxon>Bacillati</taxon>
        <taxon>Bacillota</taxon>
        <taxon>Bacilli</taxon>
        <taxon>Bacillales</taxon>
        <taxon>Paenibacillaceae</taxon>
        <taxon>Paenibacillus</taxon>
    </lineage>
</organism>
<comment type="caution">
    <text evidence="1">The sequence shown here is derived from an EMBL/GenBank/DDBJ whole genome shotgun (WGS) entry which is preliminary data.</text>
</comment>